<dbReference type="Proteomes" id="UP000325081">
    <property type="component" value="Unassembled WGS sequence"/>
</dbReference>
<name>A0A5A7QMK3_STRAF</name>
<evidence type="ECO:0000313" key="1">
    <source>
        <dbReference type="EMBL" id="GER46138.1"/>
    </source>
</evidence>
<dbReference type="AlphaFoldDB" id="A0A5A7QMK3"/>
<proteinExistence type="predicted"/>
<sequence>MAASGSDWTPIPPRWHQGRLGVACLTREREDVPQSPINVKEVDPYEHKQAATECEQSQEDGINSIELGILYDFRSDRTKLRLDIIDPNSRSLTNGRGPRPLSAEMPIAPTEIRVVGLEGSFKGPGFEPIFPEPSEITSYSTPRCIKKESGRYSTSCQSSTLARFDIAK</sequence>
<comment type="caution">
    <text evidence="1">The sequence shown here is derived from an EMBL/GenBank/DDBJ whole genome shotgun (WGS) entry which is preliminary data.</text>
</comment>
<accession>A0A5A7QMK3</accession>
<gene>
    <name evidence="1" type="ORF">STAS_23145</name>
</gene>
<evidence type="ECO:0000313" key="2">
    <source>
        <dbReference type="Proteomes" id="UP000325081"/>
    </source>
</evidence>
<organism evidence="1 2">
    <name type="scientific">Striga asiatica</name>
    <name type="common">Asiatic witchweed</name>
    <name type="synonym">Buchnera asiatica</name>
    <dbReference type="NCBI Taxonomy" id="4170"/>
    <lineage>
        <taxon>Eukaryota</taxon>
        <taxon>Viridiplantae</taxon>
        <taxon>Streptophyta</taxon>
        <taxon>Embryophyta</taxon>
        <taxon>Tracheophyta</taxon>
        <taxon>Spermatophyta</taxon>
        <taxon>Magnoliopsida</taxon>
        <taxon>eudicotyledons</taxon>
        <taxon>Gunneridae</taxon>
        <taxon>Pentapetalae</taxon>
        <taxon>asterids</taxon>
        <taxon>lamiids</taxon>
        <taxon>Lamiales</taxon>
        <taxon>Orobanchaceae</taxon>
        <taxon>Buchnereae</taxon>
        <taxon>Striga</taxon>
    </lineage>
</organism>
<dbReference type="EMBL" id="BKCP01007405">
    <property type="protein sequence ID" value="GER46138.1"/>
    <property type="molecule type" value="Genomic_DNA"/>
</dbReference>
<keyword evidence="2" id="KW-1185">Reference proteome</keyword>
<reference evidence="2" key="1">
    <citation type="journal article" date="2019" name="Curr. Biol.">
        <title>Genome Sequence of Striga asiatica Provides Insight into the Evolution of Plant Parasitism.</title>
        <authorList>
            <person name="Yoshida S."/>
            <person name="Kim S."/>
            <person name="Wafula E.K."/>
            <person name="Tanskanen J."/>
            <person name="Kim Y.M."/>
            <person name="Honaas L."/>
            <person name="Yang Z."/>
            <person name="Spallek T."/>
            <person name="Conn C.E."/>
            <person name="Ichihashi Y."/>
            <person name="Cheong K."/>
            <person name="Cui S."/>
            <person name="Der J.P."/>
            <person name="Gundlach H."/>
            <person name="Jiao Y."/>
            <person name="Hori C."/>
            <person name="Ishida J.K."/>
            <person name="Kasahara H."/>
            <person name="Kiba T."/>
            <person name="Kim M.S."/>
            <person name="Koo N."/>
            <person name="Laohavisit A."/>
            <person name="Lee Y.H."/>
            <person name="Lumba S."/>
            <person name="McCourt P."/>
            <person name="Mortimer J.C."/>
            <person name="Mutuku J.M."/>
            <person name="Nomura T."/>
            <person name="Sasaki-Sekimoto Y."/>
            <person name="Seto Y."/>
            <person name="Wang Y."/>
            <person name="Wakatake T."/>
            <person name="Sakakibara H."/>
            <person name="Demura T."/>
            <person name="Yamaguchi S."/>
            <person name="Yoneyama K."/>
            <person name="Manabe R.I."/>
            <person name="Nelson D.C."/>
            <person name="Schulman A.H."/>
            <person name="Timko M.P."/>
            <person name="dePamphilis C.W."/>
            <person name="Choi D."/>
            <person name="Shirasu K."/>
        </authorList>
    </citation>
    <scope>NUCLEOTIDE SEQUENCE [LARGE SCALE GENOMIC DNA]</scope>
    <source>
        <strain evidence="2">cv. UVA1</strain>
    </source>
</reference>
<protein>
    <submittedName>
        <fullName evidence="1">Auxin-responsive GH3 family protein</fullName>
    </submittedName>
</protein>